<evidence type="ECO:0000313" key="2">
    <source>
        <dbReference type="EMBL" id="NNJ26673.1"/>
    </source>
</evidence>
<feature type="chain" id="PRO_5046168250" description="Secreted protein" evidence="1">
    <location>
        <begin position="26"/>
        <end position="136"/>
    </location>
</feature>
<feature type="signal peptide" evidence="1">
    <location>
        <begin position="1"/>
        <end position="25"/>
    </location>
</feature>
<dbReference type="EMBL" id="WTPX01000091">
    <property type="protein sequence ID" value="NNJ26673.1"/>
    <property type="molecule type" value="Genomic_DNA"/>
</dbReference>
<name>A0ABX1VFQ9_9PLAN</name>
<dbReference type="Proteomes" id="UP000609651">
    <property type="component" value="Unassembled WGS sequence"/>
</dbReference>
<reference evidence="2 3" key="1">
    <citation type="journal article" date="2020" name="Syst. Appl. Microbiol.">
        <title>Alienimonas chondri sp. nov., a novel planctomycete isolated from the biofilm of the red alga Chondrus crispus.</title>
        <authorList>
            <person name="Vitorino I."/>
            <person name="Albuquerque L."/>
            <person name="Wiegand S."/>
            <person name="Kallscheuer N."/>
            <person name="da Costa M.S."/>
            <person name="Lobo-da-Cunha A."/>
            <person name="Jogler C."/>
            <person name="Lage O.M."/>
        </authorList>
    </citation>
    <scope>NUCLEOTIDE SEQUENCE [LARGE SCALE GENOMIC DNA]</scope>
    <source>
        <strain evidence="2 3">LzC2</strain>
    </source>
</reference>
<organism evidence="2 3">
    <name type="scientific">Alienimonas chondri</name>
    <dbReference type="NCBI Taxonomy" id="2681879"/>
    <lineage>
        <taxon>Bacteria</taxon>
        <taxon>Pseudomonadati</taxon>
        <taxon>Planctomycetota</taxon>
        <taxon>Planctomycetia</taxon>
        <taxon>Planctomycetales</taxon>
        <taxon>Planctomycetaceae</taxon>
        <taxon>Alienimonas</taxon>
    </lineage>
</organism>
<dbReference type="RefSeq" id="WP_171187897.1">
    <property type="nucleotide sequence ID" value="NZ_WTPX01000091.1"/>
</dbReference>
<evidence type="ECO:0000313" key="3">
    <source>
        <dbReference type="Proteomes" id="UP000609651"/>
    </source>
</evidence>
<proteinExistence type="predicted"/>
<protein>
    <recommendedName>
        <fullName evidence="4">Secreted protein</fullName>
    </recommendedName>
</protein>
<gene>
    <name evidence="2" type="ORF">LzC2_27630</name>
</gene>
<keyword evidence="1" id="KW-0732">Signal</keyword>
<evidence type="ECO:0000256" key="1">
    <source>
        <dbReference type="SAM" id="SignalP"/>
    </source>
</evidence>
<accession>A0ABX1VFQ9</accession>
<keyword evidence="3" id="KW-1185">Reference proteome</keyword>
<comment type="caution">
    <text evidence="2">The sequence shown here is derived from an EMBL/GenBank/DDBJ whole genome shotgun (WGS) entry which is preliminary data.</text>
</comment>
<sequence length="136" mass="13562">MSSLLHLPLALLAALPLLLGPAAWAADCGCAALCGTGAETAAVCECGPADCAACCDASGHEDDEPSTAGCACGCEPAAPVAPTVPTVDPVPVPSALALPPAWRGVTNESVSLERTSGDAPPATNARRRSQLCVWRN</sequence>
<evidence type="ECO:0008006" key="4">
    <source>
        <dbReference type="Google" id="ProtNLM"/>
    </source>
</evidence>